<keyword evidence="3" id="KW-0378">Hydrolase</keyword>
<dbReference type="Gene3D" id="1.10.530.40">
    <property type="match status" value="1"/>
</dbReference>
<comment type="catalytic activity">
    <reaction evidence="3">
        <text>Hydrolysis of (1-&gt;4)-beta-linkages between N-acetylmuramic acid and N-acetyl-D-glucosamine residues in a peptidoglycan and between N-acetyl-D-glucosamine residues in chitodextrins.</text>
        <dbReference type="EC" id="3.2.1.17"/>
    </reaction>
</comment>
<dbReference type="GO" id="GO:0031640">
    <property type="term" value="P:killing of cells of another organism"/>
    <property type="evidence" value="ECO:0007669"/>
    <property type="project" value="UniProtKB-KW"/>
</dbReference>
<dbReference type="AlphaFoldDB" id="A0A060BXM8"/>
<dbReference type="GO" id="GO:0009253">
    <property type="term" value="P:peptidoglycan catabolic process"/>
    <property type="evidence" value="ECO:0007669"/>
    <property type="project" value="InterPro"/>
</dbReference>
<keyword evidence="1 3" id="KW-0929">Antimicrobial</keyword>
<feature type="non-terminal residue" evidence="4">
    <location>
        <position position="128"/>
    </location>
</feature>
<dbReference type="EC" id="3.2.1.17" evidence="3"/>
<dbReference type="InterPro" id="IPR023346">
    <property type="entry name" value="Lysozyme-like_dom_sf"/>
</dbReference>
<evidence type="ECO:0000313" key="4">
    <source>
        <dbReference type="EMBL" id="AIA85555.1"/>
    </source>
</evidence>
<dbReference type="GO" id="GO:0016998">
    <property type="term" value="P:cell wall macromolecule catabolic process"/>
    <property type="evidence" value="ECO:0007669"/>
    <property type="project" value="InterPro"/>
</dbReference>
<keyword evidence="2 3" id="KW-0081">Bacteriolytic enzyme</keyword>
<dbReference type="SUPFAM" id="SSF53955">
    <property type="entry name" value="Lysozyme-like"/>
    <property type="match status" value="1"/>
</dbReference>
<comment type="similarity">
    <text evidence="3">Belongs to the glycosyl hydrolase 24 family.</text>
</comment>
<dbReference type="GO" id="GO:0042742">
    <property type="term" value="P:defense response to bacterium"/>
    <property type="evidence" value="ECO:0007669"/>
    <property type="project" value="UniProtKB-KW"/>
</dbReference>
<accession>A0A060BXM8</accession>
<dbReference type="EMBL" id="KF118294">
    <property type="protein sequence ID" value="AIA85555.1"/>
    <property type="molecule type" value="Genomic_DNA"/>
</dbReference>
<dbReference type="InterPro" id="IPR002196">
    <property type="entry name" value="Glyco_hydro_24"/>
</dbReference>
<dbReference type="InterPro" id="IPR023347">
    <property type="entry name" value="Lysozyme_dom_sf"/>
</dbReference>
<dbReference type="Pfam" id="PF00959">
    <property type="entry name" value="Phage_lysozyme"/>
    <property type="match status" value="1"/>
</dbReference>
<organism evidence="4">
    <name type="scientific">uncultured Alicycliphilus sp</name>
    <dbReference type="NCBI Taxonomy" id="592398"/>
    <lineage>
        <taxon>Bacteria</taxon>
        <taxon>Pseudomonadati</taxon>
        <taxon>Pseudomonadota</taxon>
        <taxon>Betaproteobacteria</taxon>
        <taxon>Burkholderiales</taxon>
        <taxon>Comamonadaceae</taxon>
        <taxon>Alicycliphilus</taxon>
        <taxon>environmental samples</taxon>
    </lineage>
</organism>
<evidence type="ECO:0000256" key="3">
    <source>
        <dbReference type="RuleBase" id="RU003788"/>
    </source>
</evidence>
<dbReference type="GO" id="GO:0003796">
    <property type="term" value="F:lysozyme activity"/>
    <property type="evidence" value="ECO:0007669"/>
    <property type="project" value="UniProtKB-EC"/>
</dbReference>
<evidence type="ECO:0000256" key="1">
    <source>
        <dbReference type="ARBA" id="ARBA00022529"/>
    </source>
</evidence>
<sequence length="128" mass="13580">RPTGCNGITAAVTDTPVRVGDVWSAEKCAAETAKALRVVQAPLLKCFHRTPPQDVFDAATSWAWNAGTPSVCASQAMAAWNAGDWVTGCRRMLVSDGGRLQVGVWPADRFLPPGSRPTAACWNLSLSP</sequence>
<protein>
    <recommendedName>
        <fullName evidence="3">Lysozyme</fullName>
        <ecNumber evidence="3">3.2.1.17</ecNumber>
    </recommendedName>
</protein>
<evidence type="ECO:0000256" key="2">
    <source>
        <dbReference type="ARBA" id="ARBA00022638"/>
    </source>
</evidence>
<keyword evidence="3" id="KW-0326">Glycosidase</keyword>
<reference evidence="4" key="1">
    <citation type="journal article" date="2013" name="Environ. Microbiol.">
        <title>Seasonally variable intestinal metagenomes of the red palm weevil (Rhynchophorus ferrugineus).</title>
        <authorList>
            <person name="Jia S."/>
            <person name="Zhang X."/>
            <person name="Zhang G."/>
            <person name="Yin A."/>
            <person name="Zhang S."/>
            <person name="Li F."/>
            <person name="Wang L."/>
            <person name="Zhao D."/>
            <person name="Yun Q."/>
            <person name="Tala"/>
            <person name="Wang J."/>
            <person name="Sun G."/>
            <person name="Baabdullah M."/>
            <person name="Yu X."/>
            <person name="Hu S."/>
            <person name="Al-Mssallem I.S."/>
            <person name="Yu J."/>
        </authorList>
    </citation>
    <scope>NUCLEOTIDE SEQUENCE</scope>
</reference>
<feature type="non-terminal residue" evidence="4">
    <location>
        <position position="1"/>
    </location>
</feature>
<name>A0A060BXM8_9BURK</name>
<proteinExistence type="inferred from homology"/>